<name>A0A7W9YX62_9HYPH</name>
<proteinExistence type="predicted"/>
<gene>
    <name evidence="2" type="ORF">HNQ75_002030</name>
</gene>
<accession>A0A7W9YX62</accession>
<sequence>MAASSRSAIARKVWLLALLIVLVIAIYTGGWFYAASALKERTLALLGSKEADGVTVECLDASYRGYPFRIGLFCSRVNLDDHTHGISATLGALRSAAQVYNPGHIVWEVDGPAEIRTSHGLSVSSNWKNLQSSLVAKDGRLERSSTVIQQVATSLVSTAAGQALNVAADRTEVHLRQNGNDLDAALSLQNVRATGEGLADVSLPAGSAVVDVTLVGRADMVDGTDPNGLALYGTEGEMRRLAVDLGEGRLVTVTGPFSIDGDGYLSGRLKVQVEQIDAWRDSVAAAFPDIEPVLRTVSGMLSALTGGSQSASIDLTIERGKVLAGGFIPIGEIPPI</sequence>
<evidence type="ECO:0000313" key="2">
    <source>
        <dbReference type="EMBL" id="MBB6180055.1"/>
    </source>
</evidence>
<dbReference type="Pfam" id="PF09898">
    <property type="entry name" value="DUF2125"/>
    <property type="match status" value="1"/>
</dbReference>
<dbReference type="InterPro" id="IPR018666">
    <property type="entry name" value="DUF2125"/>
</dbReference>
<keyword evidence="1" id="KW-0812">Transmembrane</keyword>
<dbReference type="AlphaFoldDB" id="A0A7W9YX62"/>
<organism evidence="2 3">
    <name type="scientific">Pseudorhizobium flavum</name>
    <dbReference type="NCBI Taxonomy" id="1335061"/>
    <lineage>
        <taxon>Bacteria</taxon>
        <taxon>Pseudomonadati</taxon>
        <taxon>Pseudomonadota</taxon>
        <taxon>Alphaproteobacteria</taxon>
        <taxon>Hyphomicrobiales</taxon>
        <taxon>Rhizobiaceae</taxon>
        <taxon>Rhizobium/Agrobacterium group</taxon>
        <taxon>Pseudorhizobium</taxon>
    </lineage>
</organism>
<keyword evidence="3" id="KW-1185">Reference proteome</keyword>
<dbReference type="EMBL" id="JACHEJ010000004">
    <property type="protein sequence ID" value="MBB6180055.1"/>
    <property type="molecule type" value="Genomic_DNA"/>
</dbReference>
<evidence type="ECO:0000313" key="3">
    <source>
        <dbReference type="Proteomes" id="UP000535501"/>
    </source>
</evidence>
<evidence type="ECO:0000256" key="1">
    <source>
        <dbReference type="SAM" id="Phobius"/>
    </source>
</evidence>
<protein>
    <recommendedName>
        <fullName evidence="4">DUF2125 domain-containing protein</fullName>
    </recommendedName>
</protein>
<dbReference type="Proteomes" id="UP000535501">
    <property type="component" value="Unassembled WGS sequence"/>
</dbReference>
<keyword evidence="1" id="KW-0472">Membrane</keyword>
<comment type="caution">
    <text evidence="2">The sequence shown here is derived from an EMBL/GenBank/DDBJ whole genome shotgun (WGS) entry which is preliminary data.</text>
</comment>
<keyword evidence="1" id="KW-1133">Transmembrane helix</keyword>
<evidence type="ECO:0008006" key="4">
    <source>
        <dbReference type="Google" id="ProtNLM"/>
    </source>
</evidence>
<reference evidence="2 3" key="1">
    <citation type="submission" date="2020-08" db="EMBL/GenBank/DDBJ databases">
        <title>Genomic Encyclopedia of Type Strains, Phase IV (KMG-IV): sequencing the most valuable type-strain genomes for metagenomic binning, comparative biology and taxonomic classification.</title>
        <authorList>
            <person name="Goeker M."/>
        </authorList>
    </citation>
    <scope>NUCLEOTIDE SEQUENCE [LARGE SCALE GENOMIC DNA]</scope>
    <source>
        <strain evidence="2 3">DSM 102134</strain>
    </source>
</reference>
<feature type="transmembrane region" description="Helical" evidence="1">
    <location>
        <begin position="12"/>
        <end position="34"/>
    </location>
</feature>
<dbReference type="RefSeq" id="WP_077549402.1">
    <property type="nucleotide sequence ID" value="NZ_JACHEJ010000004.1"/>
</dbReference>